<dbReference type="Gene3D" id="3.30.460.10">
    <property type="entry name" value="Beta Polymerase, domain 2"/>
    <property type="match status" value="1"/>
</dbReference>
<protein>
    <submittedName>
        <fullName evidence="2">Nucleotidyltransferase domain-containing protein</fullName>
    </submittedName>
</protein>
<dbReference type="Pfam" id="PF01909">
    <property type="entry name" value="NTP_transf_2"/>
    <property type="match status" value="1"/>
</dbReference>
<proteinExistence type="predicted"/>
<dbReference type="RefSeq" id="WP_143892155.1">
    <property type="nucleotide sequence ID" value="NZ_CP041666.1"/>
</dbReference>
<dbReference type="KEGG" id="aqt:FN924_03890"/>
<dbReference type="OrthoDB" id="43980at2"/>
<dbReference type="AlphaFoldDB" id="A0A516KDC1"/>
<dbReference type="CDD" id="cd05403">
    <property type="entry name" value="NT_KNTase_like"/>
    <property type="match status" value="1"/>
</dbReference>
<evidence type="ECO:0000259" key="1">
    <source>
        <dbReference type="Pfam" id="PF01909"/>
    </source>
</evidence>
<accession>A0A516KDC1</accession>
<feature type="domain" description="Polymerase nucleotidyl transferase" evidence="1">
    <location>
        <begin position="18"/>
        <end position="62"/>
    </location>
</feature>
<evidence type="ECO:0000313" key="3">
    <source>
        <dbReference type="Proteomes" id="UP000315215"/>
    </source>
</evidence>
<sequence>MNRLSPIEAAQQFIEKHFPNCQGAFLGGSTARGEYSKTSDLDIVVIDNSFNKSYRESLIEFSWPIEVFVHNRTSYQAFFESDKKRARPSLPRMIAEGIVLKDDGEMEAIRKEAAELLELGPEPWSKDVIDMKRYFITDALDDFIGSTNRAEDLFIANALTEQASEFVLRTNGKWIGASKWVVRSLKEYDGVLAQQFVSSFDLFYRNGDKSKVINLVDEILAPFGGRLFEGFSIGKS</sequence>
<dbReference type="SUPFAM" id="SSF81301">
    <property type="entry name" value="Nucleotidyltransferase"/>
    <property type="match status" value="1"/>
</dbReference>
<dbReference type="Proteomes" id="UP000315215">
    <property type="component" value="Chromosome"/>
</dbReference>
<dbReference type="InterPro" id="IPR002934">
    <property type="entry name" value="Polymerase_NTP_transf_dom"/>
</dbReference>
<reference evidence="2 3" key="1">
    <citation type="submission" date="2019-07" db="EMBL/GenBank/DDBJ databases">
        <authorList>
            <person name="Li J."/>
        </authorList>
    </citation>
    <scope>NUCLEOTIDE SEQUENCE [LARGE SCALE GENOMIC DNA]</scope>
    <source>
        <strain evidence="2 3">TKL69</strain>
    </source>
</reference>
<evidence type="ECO:0000313" key="2">
    <source>
        <dbReference type="EMBL" id="QDP39405.1"/>
    </source>
</evidence>
<dbReference type="EMBL" id="CP041666">
    <property type="protein sequence ID" value="QDP39405.1"/>
    <property type="molecule type" value="Genomic_DNA"/>
</dbReference>
<name>A0A516KDC1_9BACI</name>
<dbReference type="InterPro" id="IPR043519">
    <property type="entry name" value="NT_sf"/>
</dbReference>
<gene>
    <name evidence="2" type="ORF">FN924_03890</name>
</gene>
<keyword evidence="3" id="KW-1185">Reference proteome</keyword>
<dbReference type="GO" id="GO:0016779">
    <property type="term" value="F:nucleotidyltransferase activity"/>
    <property type="evidence" value="ECO:0007669"/>
    <property type="project" value="InterPro"/>
</dbReference>
<keyword evidence="2" id="KW-0808">Transferase</keyword>
<organism evidence="2 3">
    <name type="scientific">Radiobacillus deserti</name>
    <dbReference type="NCBI Taxonomy" id="2594883"/>
    <lineage>
        <taxon>Bacteria</taxon>
        <taxon>Bacillati</taxon>
        <taxon>Bacillota</taxon>
        <taxon>Bacilli</taxon>
        <taxon>Bacillales</taxon>
        <taxon>Bacillaceae</taxon>
        <taxon>Radiobacillus</taxon>
    </lineage>
</organism>